<keyword evidence="3" id="KW-1185">Reference proteome</keyword>
<feature type="transmembrane region" description="Helical" evidence="1">
    <location>
        <begin position="115"/>
        <end position="140"/>
    </location>
</feature>
<reference evidence="2 3" key="2">
    <citation type="submission" date="2020-06" db="EMBL/GenBank/DDBJ databases">
        <title>Antribacter stalactiti gen. nov., sp. nov., a new member of the family Nacardiaceae isolated from a cave.</title>
        <authorList>
            <person name="Kim I.S."/>
        </authorList>
    </citation>
    <scope>NUCLEOTIDE SEQUENCE [LARGE SCALE GENOMIC DNA]</scope>
    <source>
        <strain evidence="2 3">YC2-7</strain>
    </source>
</reference>
<evidence type="ECO:0000313" key="3">
    <source>
        <dbReference type="Proteomes" id="UP000535543"/>
    </source>
</evidence>
<feature type="transmembrane region" description="Helical" evidence="1">
    <location>
        <begin position="146"/>
        <end position="166"/>
    </location>
</feature>
<keyword evidence="1" id="KW-0472">Membrane</keyword>
<evidence type="ECO:0000256" key="1">
    <source>
        <dbReference type="SAM" id="Phobius"/>
    </source>
</evidence>
<keyword evidence="1" id="KW-0812">Transmembrane</keyword>
<proteinExistence type="predicted"/>
<feature type="transmembrane region" description="Helical" evidence="1">
    <location>
        <begin position="32"/>
        <end position="56"/>
    </location>
</feature>
<feature type="transmembrane region" description="Helical" evidence="1">
    <location>
        <begin position="200"/>
        <end position="220"/>
    </location>
</feature>
<feature type="transmembrane region" description="Helical" evidence="1">
    <location>
        <begin position="68"/>
        <end position="94"/>
    </location>
</feature>
<keyword evidence="1" id="KW-1133">Transmembrane helix</keyword>
<evidence type="ECO:0000313" key="2">
    <source>
        <dbReference type="EMBL" id="NMN95646.1"/>
    </source>
</evidence>
<sequence>MLRGKATVPIRPLGYREILDLPFALIQANLRLLATSMLIAVVAAEVLVALVGLIAAGSSGAVDSDVELSVLIATFVAGWLVRVVLGSIAATAASMTIHGSTVTTRAVLVRARGHVVGNAALQLWQLVLAAGVALVVVLFASDRAPAATLVILGLLLALGAFAYFAARGFVASGVLVDENRSAYDAVRRSRELTTGATGQLLAVWASMYTVLTVLALPLWFGPQYVDVAVDGMEWGELLLASVSFLVVAAGCILVESSTRAVAYIDRRCRREALDLYTAVVPGKANA</sequence>
<feature type="transmembrane region" description="Helical" evidence="1">
    <location>
        <begin position="240"/>
        <end position="262"/>
    </location>
</feature>
<protein>
    <submittedName>
        <fullName evidence="2">Uncharacterized protein</fullName>
    </submittedName>
</protein>
<organism evidence="2 3">
    <name type="scientific">Antrihabitans stalactiti</name>
    <dbReference type="NCBI Taxonomy" id="2584121"/>
    <lineage>
        <taxon>Bacteria</taxon>
        <taxon>Bacillati</taxon>
        <taxon>Actinomycetota</taxon>
        <taxon>Actinomycetes</taxon>
        <taxon>Mycobacteriales</taxon>
        <taxon>Nocardiaceae</taxon>
        <taxon>Antrihabitans</taxon>
    </lineage>
</organism>
<dbReference type="AlphaFoldDB" id="A0A848KD40"/>
<name>A0A848KD40_9NOCA</name>
<reference evidence="2 3" key="1">
    <citation type="submission" date="2019-05" db="EMBL/GenBank/DDBJ databases">
        <authorList>
            <person name="Lee S.D."/>
        </authorList>
    </citation>
    <scope>NUCLEOTIDE SEQUENCE [LARGE SCALE GENOMIC DNA]</scope>
    <source>
        <strain evidence="2 3">YC2-7</strain>
    </source>
</reference>
<comment type="caution">
    <text evidence="2">The sequence shown here is derived from an EMBL/GenBank/DDBJ whole genome shotgun (WGS) entry which is preliminary data.</text>
</comment>
<dbReference type="Proteomes" id="UP000535543">
    <property type="component" value="Unassembled WGS sequence"/>
</dbReference>
<accession>A0A848KD40</accession>
<dbReference type="EMBL" id="VCQU01000003">
    <property type="protein sequence ID" value="NMN95646.1"/>
    <property type="molecule type" value="Genomic_DNA"/>
</dbReference>
<dbReference type="RefSeq" id="WP_169586705.1">
    <property type="nucleotide sequence ID" value="NZ_VCQU01000003.1"/>
</dbReference>
<gene>
    <name evidence="2" type="ORF">FGL95_11435</name>
</gene>